<evidence type="ECO:0000256" key="1">
    <source>
        <dbReference type="ARBA" id="ARBA00004651"/>
    </source>
</evidence>
<dbReference type="eggNOG" id="KOG2571">
    <property type="taxonomic scope" value="Eukaryota"/>
</dbReference>
<dbReference type="GO" id="GO:0030428">
    <property type="term" value="C:cell septum"/>
    <property type="evidence" value="ECO:0007669"/>
    <property type="project" value="TreeGrafter"/>
</dbReference>
<evidence type="ECO:0000313" key="8">
    <source>
        <dbReference type="EMBL" id="EIE83041.1"/>
    </source>
</evidence>
<keyword evidence="9" id="KW-1185">Reference proteome</keyword>
<feature type="transmembrane region" description="Helical" evidence="7">
    <location>
        <begin position="90"/>
        <end position="108"/>
    </location>
</feature>
<evidence type="ECO:0000256" key="2">
    <source>
        <dbReference type="ARBA" id="ARBA00022475"/>
    </source>
</evidence>
<keyword evidence="5 7" id="KW-0472">Membrane</keyword>
<dbReference type="PANTHER" id="PTHR22914:SF16">
    <property type="entry name" value="CHITIN SYNTHASE 3"/>
    <property type="match status" value="1"/>
</dbReference>
<dbReference type="RefSeq" id="XP_067518437.1">
    <property type="nucleotide sequence ID" value="XM_067662336.1"/>
</dbReference>
<dbReference type="PANTHER" id="PTHR22914">
    <property type="entry name" value="CHITIN SYNTHASE"/>
    <property type="match status" value="1"/>
</dbReference>
<proteinExistence type="predicted"/>
<evidence type="ECO:0000256" key="6">
    <source>
        <dbReference type="ARBA" id="ARBA00023180"/>
    </source>
</evidence>
<evidence type="ECO:0000256" key="5">
    <source>
        <dbReference type="ARBA" id="ARBA00023136"/>
    </source>
</evidence>
<reference evidence="8 9" key="1">
    <citation type="journal article" date="2009" name="PLoS Genet.">
        <title>Genomic analysis of the basal lineage fungus Rhizopus oryzae reveals a whole-genome duplication.</title>
        <authorList>
            <person name="Ma L.-J."/>
            <person name="Ibrahim A.S."/>
            <person name="Skory C."/>
            <person name="Grabherr M.G."/>
            <person name="Burger G."/>
            <person name="Butler M."/>
            <person name="Elias M."/>
            <person name="Idnurm A."/>
            <person name="Lang B.F."/>
            <person name="Sone T."/>
            <person name="Abe A."/>
            <person name="Calvo S.E."/>
            <person name="Corrochano L.M."/>
            <person name="Engels R."/>
            <person name="Fu J."/>
            <person name="Hansberg W."/>
            <person name="Kim J.-M."/>
            <person name="Kodira C.D."/>
            <person name="Koehrsen M.J."/>
            <person name="Liu B."/>
            <person name="Miranda-Saavedra D."/>
            <person name="O'Leary S."/>
            <person name="Ortiz-Castellanos L."/>
            <person name="Poulter R."/>
            <person name="Rodriguez-Romero J."/>
            <person name="Ruiz-Herrera J."/>
            <person name="Shen Y.-Q."/>
            <person name="Zeng Q."/>
            <person name="Galagan J."/>
            <person name="Birren B.W."/>
            <person name="Cuomo C.A."/>
            <person name="Wickes B.L."/>
        </authorList>
    </citation>
    <scope>NUCLEOTIDE SEQUENCE [LARGE SCALE GENOMIC DNA]</scope>
    <source>
        <strain evidence="9">RA 99-880 / ATCC MYA-4621 / FGSC 9543 / NRRL 43880</strain>
    </source>
</reference>
<keyword evidence="3" id="KW-0808">Transferase</keyword>
<dbReference type="VEuPathDB" id="FungiDB:RO3G_07746"/>
<dbReference type="OMA" id="GKENHRW"/>
<evidence type="ECO:0000256" key="4">
    <source>
        <dbReference type="ARBA" id="ARBA00022692"/>
    </source>
</evidence>
<dbReference type="GO" id="GO:0004100">
    <property type="term" value="F:chitin synthase activity"/>
    <property type="evidence" value="ECO:0007669"/>
    <property type="project" value="InterPro"/>
</dbReference>
<dbReference type="Pfam" id="PF03142">
    <property type="entry name" value="Chitin_synth_2"/>
    <property type="match status" value="1"/>
</dbReference>
<dbReference type="InterPro" id="IPR004835">
    <property type="entry name" value="Chitin_synth"/>
</dbReference>
<feature type="transmembrane region" description="Helical" evidence="7">
    <location>
        <begin position="60"/>
        <end position="78"/>
    </location>
</feature>
<comment type="subcellular location">
    <subcellularLocation>
        <location evidence="1">Cell membrane</location>
        <topology evidence="1">Multi-pass membrane protein</topology>
    </subcellularLocation>
</comment>
<evidence type="ECO:0000256" key="7">
    <source>
        <dbReference type="SAM" id="Phobius"/>
    </source>
</evidence>
<keyword evidence="2" id="KW-1003">Cell membrane</keyword>
<gene>
    <name evidence="8" type="ORF">RO3G_07746</name>
</gene>
<organism evidence="8 9">
    <name type="scientific">Rhizopus delemar (strain RA 99-880 / ATCC MYA-4621 / FGSC 9543 / NRRL 43880)</name>
    <name type="common">Mucormycosis agent</name>
    <name type="synonym">Rhizopus arrhizus var. delemar</name>
    <dbReference type="NCBI Taxonomy" id="246409"/>
    <lineage>
        <taxon>Eukaryota</taxon>
        <taxon>Fungi</taxon>
        <taxon>Fungi incertae sedis</taxon>
        <taxon>Mucoromycota</taxon>
        <taxon>Mucoromycotina</taxon>
        <taxon>Mucoromycetes</taxon>
        <taxon>Mucorales</taxon>
        <taxon>Mucorineae</taxon>
        <taxon>Rhizopodaceae</taxon>
        <taxon>Rhizopus</taxon>
    </lineage>
</organism>
<dbReference type="GO" id="GO:0005886">
    <property type="term" value="C:plasma membrane"/>
    <property type="evidence" value="ECO:0007669"/>
    <property type="project" value="UniProtKB-SubCell"/>
</dbReference>
<dbReference type="GeneID" id="93614717"/>
<dbReference type="InParanoid" id="I1C3L1"/>
<name>I1C3L1_RHIO9</name>
<dbReference type="Proteomes" id="UP000009138">
    <property type="component" value="Unassembled WGS sequence"/>
</dbReference>
<keyword evidence="6" id="KW-0325">Glycoprotein</keyword>
<evidence type="ECO:0000256" key="3">
    <source>
        <dbReference type="ARBA" id="ARBA00022679"/>
    </source>
</evidence>
<protein>
    <submittedName>
        <fullName evidence="8">Chitin synthase</fullName>
    </submittedName>
</protein>
<keyword evidence="4 7" id="KW-0812">Transmembrane</keyword>
<dbReference type="GO" id="GO:0006031">
    <property type="term" value="P:chitin biosynthetic process"/>
    <property type="evidence" value="ECO:0007669"/>
    <property type="project" value="TreeGrafter"/>
</dbReference>
<dbReference type="EMBL" id="CH476736">
    <property type="protein sequence ID" value="EIE83041.1"/>
    <property type="molecule type" value="Genomic_DNA"/>
</dbReference>
<evidence type="ECO:0000313" key="9">
    <source>
        <dbReference type="Proteomes" id="UP000009138"/>
    </source>
</evidence>
<keyword evidence="7" id="KW-1133">Transmembrane helix</keyword>
<accession>I1C3L1</accession>
<sequence>MMFVPQARCKTVVPDEFKVLLSQRRRWINSTVHNLMELVLVSDLCGIACLSMQFSVFVDLIGTLVLPAAIVMTIYLIIDTAVSSNPQWQSLALLIVILGLPAILIAITTFKFIYILWMIIYIIALPIWNLILPVYSFWHFDDFSWGATRVVAGEKKDKGHGDSEGKFDPSRLVMKKWEDWETERTGQKFNKKMTLKTPMDSPTAFDGKTTVTPATASPFGTIFNDRKMFSSSPTNNNGI</sequence>
<dbReference type="AlphaFoldDB" id="I1C3L1"/>
<feature type="transmembrane region" description="Helical" evidence="7">
    <location>
        <begin position="114"/>
        <end position="135"/>
    </location>
</feature>
<dbReference type="STRING" id="246409.I1C3L1"/>